<evidence type="ECO:0000256" key="7">
    <source>
        <dbReference type="ARBA" id="ARBA00022833"/>
    </source>
</evidence>
<dbReference type="InterPro" id="IPR043135">
    <property type="entry name" value="Fur_C"/>
</dbReference>
<accession>A0ABN3HJV7</accession>
<keyword evidence="7" id="KW-0862">Zinc</keyword>
<dbReference type="Proteomes" id="UP001499986">
    <property type="component" value="Unassembled WGS sequence"/>
</dbReference>
<dbReference type="Pfam" id="PF01475">
    <property type="entry name" value="FUR"/>
    <property type="match status" value="1"/>
</dbReference>
<evidence type="ECO:0008006" key="14">
    <source>
        <dbReference type="Google" id="ProtNLM"/>
    </source>
</evidence>
<dbReference type="InterPro" id="IPR036388">
    <property type="entry name" value="WH-like_DNA-bd_sf"/>
</dbReference>
<evidence type="ECO:0000256" key="5">
    <source>
        <dbReference type="ARBA" id="ARBA00022491"/>
    </source>
</evidence>
<protein>
    <recommendedName>
        <fullName evidence="14">Transcriptional repressor</fullName>
    </recommendedName>
</protein>
<comment type="similarity">
    <text evidence="2">Belongs to the Fur family.</text>
</comment>
<dbReference type="Gene3D" id="3.30.1490.190">
    <property type="match status" value="1"/>
</dbReference>
<evidence type="ECO:0000256" key="10">
    <source>
        <dbReference type="ARBA" id="ARBA00023163"/>
    </source>
</evidence>
<evidence type="ECO:0000256" key="4">
    <source>
        <dbReference type="ARBA" id="ARBA00022490"/>
    </source>
</evidence>
<dbReference type="EMBL" id="BAAASE010000001">
    <property type="protein sequence ID" value="GAA2382226.1"/>
    <property type="molecule type" value="Genomic_DNA"/>
</dbReference>
<comment type="subcellular location">
    <subcellularLocation>
        <location evidence="1">Cytoplasm</location>
    </subcellularLocation>
</comment>
<dbReference type="PANTHER" id="PTHR33202:SF2">
    <property type="entry name" value="FERRIC UPTAKE REGULATION PROTEIN"/>
    <property type="match status" value="1"/>
</dbReference>
<dbReference type="CDD" id="cd07153">
    <property type="entry name" value="Fur_like"/>
    <property type="match status" value="1"/>
</dbReference>
<comment type="caution">
    <text evidence="12">The sequence shown here is derived from an EMBL/GenBank/DDBJ whole genome shotgun (WGS) entry which is preliminary data.</text>
</comment>
<evidence type="ECO:0000256" key="2">
    <source>
        <dbReference type="ARBA" id="ARBA00007957"/>
    </source>
</evidence>
<evidence type="ECO:0000313" key="12">
    <source>
        <dbReference type="EMBL" id="GAA2382226.1"/>
    </source>
</evidence>
<comment type="subunit">
    <text evidence="3">Homodimer.</text>
</comment>
<dbReference type="SUPFAM" id="SSF46785">
    <property type="entry name" value="Winged helix' DNA-binding domain"/>
    <property type="match status" value="1"/>
</dbReference>
<evidence type="ECO:0000313" key="13">
    <source>
        <dbReference type="Proteomes" id="UP001499986"/>
    </source>
</evidence>
<keyword evidence="6" id="KW-0479">Metal-binding</keyword>
<evidence type="ECO:0000256" key="6">
    <source>
        <dbReference type="ARBA" id="ARBA00022723"/>
    </source>
</evidence>
<dbReference type="PANTHER" id="PTHR33202">
    <property type="entry name" value="ZINC UPTAKE REGULATION PROTEIN"/>
    <property type="match status" value="1"/>
</dbReference>
<feature type="region of interest" description="Disordered" evidence="11">
    <location>
        <begin position="145"/>
        <end position="196"/>
    </location>
</feature>
<evidence type="ECO:0000256" key="11">
    <source>
        <dbReference type="SAM" id="MobiDB-lite"/>
    </source>
</evidence>
<keyword evidence="13" id="KW-1185">Reference proteome</keyword>
<keyword evidence="8" id="KW-0805">Transcription regulation</keyword>
<evidence type="ECO:0000256" key="8">
    <source>
        <dbReference type="ARBA" id="ARBA00023015"/>
    </source>
</evidence>
<dbReference type="InterPro" id="IPR002481">
    <property type="entry name" value="FUR"/>
</dbReference>
<dbReference type="InterPro" id="IPR036390">
    <property type="entry name" value="WH_DNA-bd_sf"/>
</dbReference>
<proteinExistence type="inferred from homology"/>
<sequence>MVGEAEESPAVERIHTPGLRSTWQRRAVLGTLGRCREFVSAQELHALLTGSGSTVGLTTVYRTLRELDRAGLVDVVRDEGGERLYLGRPAGEHRHYLICRRCGRSRPVDAEAVEEWAARLAETTGFTELEHTLELSGVCGPCGRGPTAASCPPPRPGGRSAGDEGRARQDACVEVGDRVRGEPGGELGAHPLDGGG</sequence>
<gene>
    <name evidence="12" type="ORF">GCM10010255_05470</name>
</gene>
<name>A0ABN3HJV7_9ACTN</name>
<reference evidence="12 13" key="1">
    <citation type="journal article" date="2019" name="Int. J. Syst. Evol. Microbiol.">
        <title>The Global Catalogue of Microorganisms (GCM) 10K type strain sequencing project: providing services to taxonomists for standard genome sequencing and annotation.</title>
        <authorList>
            <consortium name="The Broad Institute Genomics Platform"/>
            <consortium name="The Broad Institute Genome Sequencing Center for Infectious Disease"/>
            <person name="Wu L."/>
            <person name="Ma J."/>
        </authorList>
    </citation>
    <scope>NUCLEOTIDE SEQUENCE [LARGE SCALE GENOMIC DNA]</scope>
    <source>
        <strain evidence="12 13">JCM 4358</strain>
    </source>
</reference>
<feature type="compositionally biased region" description="Basic and acidic residues" evidence="11">
    <location>
        <begin position="161"/>
        <end position="183"/>
    </location>
</feature>
<evidence type="ECO:0000256" key="1">
    <source>
        <dbReference type="ARBA" id="ARBA00004496"/>
    </source>
</evidence>
<evidence type="ECO:0000256" key="9">
    <source>
        <dbReference type="ARBA" id="ARBA00023125"/>
    </source>
</evidence>
<keyword evidence="5" id="KW-0678">Repressor</keyword>
<evidence type="ECO:0000256" key="3">
    <source>
        <dbReference type="ARBA" id="ARBA00011738"/>
    </source>
</evidence>
<keyword evidence="4" id="KW-0963">Cytoplasm</keyword>
<keyword evidence="10" id="KW-0804">Transcription</keyword>
<dbReference type="Gene3D" id="1.10.10.10">
    <property type="entry name" value="Winged helix-like DNA-binding domain superfamily/Winged helix DNA-binding domain"/>
    <property type="match status" value="1"/>
</dbReference>
<organism evidence="12 13">
    <name type="scientific">Streptomyces coeruleofuscus</name>
    <dbReference type="NCBI Taxonomy" id="66879"/>
    <lineage>
        <taxon>Bacteria</taxon>
        <taxon>Bacillati</taxon>
        <taxon>Actinomycetota</taxon>
        <taxon>Actinomycetes</taxon>
        <taxon>Kitasatosporales</taxon>
        <taxon>Streptomycetaceae</taxon>
        <taxon>Streptomyces</taxon>
    </lineage>
</organism>
<keyword evidence="9" id="KW-0238">DNA-binding</keyword>
<feature type="compositionally biased region" description="Gly residues" evidence="11">
    <location>
        <begin position="184"/>
        <end position="196"/>
    </location>
</feature>